<dbReference type="EMBL" id="JASBWU010000034">
    <property type="protein sequence ID" value="KAJ9111013.1"/>
    <property type="molecule type" value="Genomic_DNA"/>
</dbReference>
<reference evidence="1" key="1">
    <citation type="submission" date="2023-04" db="EMBL/GenBank/DDBJ databases">
        <title>Draft Genome sequencing of Naganishia species isolated from polar environments using Oxford Nanopore Technology.</title>
        <authorList>
            <person name="Leo P."/>
            <person name="Venkateswaran K."/>
        </authorList>
    </citation>
    <scope>NUCLEOTIDE SEQUENCE</scope>
    <source>
        <strain evidence="1">MNA-CCFEE 5425</strain>
    </source>
</reference>
<gene>
    <name evidence="1" type="ORF">QFC22_006658</name>
</gene>
<evidence type="ECO:0000313" key="1">
    <source>
        <dbReference type="EMBL" id="KAJ9111013.1"/>
    </source>
</evidence>
<dbReference type="Proteomes" id="UP001243375">
    <property type="component" value="Unassembled WGS sequence"/>
</dbReference>
<name>A0ACC2WHS5_9TREE</name>
<comment type="caution">
    <text evidence="1">The sequence shown here is derived from an EMBL/GenBank/DDBJ whole genome shotgun (WGS) entry which is preliminary data.</text>
</comment>
<accession>A0ACC2WHS5</accession>
<feature type="non-terminal residue" evidence="1">
    <location>
        <position position="1"/>
    </location>
</feature>
<sequence>TGYTRTIEENDVWSLDESRRAQALSDLLESKFYARCPPSRRPLHLGGVRSDMLSEEPHAVVARPSDDPTPVEDDFLKEGLAADTPALDRTLSLVQNISRTDTTHGRENIRKPSNKVDQSQAAAKTSFATVIAILAILSRLNPWSTYRKVARLEKGNKALEIDEQGNEATV</sequence>
<organism evidence="1 2">
    <name type="scientific">Naganishia vaughanmartiniae</name>
    <dbReference type="NCBI Taxonomy" id="1424756"/>
    <lineage>
        <taxon>Eukaryota</taxon>
        <taxon>Fungi</taxon>
        <taxon>Dikarya</taxon>
        <taxon>Basidiomycota</taxon>
        <taxon>Agaricomycotina</taxon>
        <taxon>Tremellomycetes</taxon>
        <taxon>Filobasidiales</taxon>
        <taxon>Filobasidiaceae</taxon>
        <taxon>Naganishia</taxon>
    </lineage>
</organism>
<evidence type="ECO:0000313" key="2">
    <source>
        <dbReference type="Proteomes" id="UP001243375"/>
    </source>
</evidence>
<protein>
    <submittedName>
        <fullName evidence="1">Uncharacterized protein</fullName>
    </submittedName>
</protein>
<keyword evidence="2" id="KW-1185">Reference proteome</keyword>
<proteinExistence type="predicted"/>